<evidence type="ECO:0000256" key="2">
    <source>
        <dbReference type="ARBA" id="ARBA00010745"/>
    </source>
</evidence>
<evidence type="ECO:0000256" key="4">
    <source>
        <dbReference type="ARBA" id="ARBA00022980"/>
    </source>
</evidence>
<keyword evidence="4" id="KW-0689">Ribosomal protein</keyword>
<name>V4B681_LOTGI</name>
<keyword evidence="10" id="KW-1185">Reference proteome</keyword>
<dbReference type="Pfam" id="PF00238">
    <property type="entry name" value="Ribosomal_L14"/>
    <property type="match status" value="1"/>
</dbReference>
<dbReference type="PANTHER" id="PTHR21037:SF3">
    <property type="entry name" value="LARGE RIBOSOMAL SUBUNIT PROTEIN UL14M"/>
    <property type="match status" value="1"/>
</dbReference>
<dbReference type="HAMAP" id="MF_01367">
    <property type="entry name" value="Ribosomal_uL14"/>
    <property type="match status" value="1"/>
</dbReference>
<organism evidence="9 10">
    <name type="scientific">Lottia gigantea</name>
    <name type="common">Giant owl limpet</name>
    <dbReference type="NCBI Taxonomy" id="225164"/>
    <lineage>
        <taxon>Eukaryota</taxon>
        <taxon>Metazoa</taxon>
        <taxon>Spiralia</taxon>
        <taxon>Lophotrochozoa</taxon>
        <taxon>Mollusca</taxon>
        <taxon>Gastropoda</taxon>
        <taxon>Patellogastropoda</taxon>
        <taxon>Lottioidea</taxon>
        <taxon>Lottiidae</taxon>
        <taxon>Lottia</taxon>
    </lineage>
</organism>
<dbReference type="GO" id="GO:0005743">
    <property type="term" value="C:mitochondrial inner membrane"/>
    <property type="evidence" value="ECO:0007669"/>
    <property type="project" value="UniProtKB-ARBA"/>
</dbReference>
<dbReference type="GO" id="GO:0005840">
    <property type="term" value="C:ribosome"/>
    <property type="evidence" value="ECO:0007669"/>
    <property type="project" value="UniProtKB-KW"/>
</dbReference>
<protein>
    <recommendedName>
        <fullName evidence="7">Large ribosomal subunit protein uL14m</fullName>
    </recommendedName>
    <alternativeName>
        <fullName evidence="8">39S ribosomal protein L14, mitochondrial</fullName>
    </alternativeName>
</protein>
<reference evidence="9 10" key="1">
    <citation type="journal article" date="2013" name="Nature">
        <title>Insights into bilaterian evolution from three spiralian genomes.</title>
        <authorList>
            <person name="Simakov O."/>
            <person name="Marletaz F."/>
            <person name="Cho S.J."/>
            <person name="Edsinger-Gonzales E."/>
            <person name="Havlak P."/>
            <person name="Hellsten U."/>
            <person name="Kuo D.H."/>
            <person name="Larsson T."/>
            <person name="Lv J."/>
            <person name="Arendt D."/>
            <person name="Savage R."/>
            <person name="Osoegawa K."/>
            <person name="de Jong P."/>
            <person name="Grimwood J."/>
            <person name="Chapman J.A."/>
            <person name="Shapiro H."/>
            <person name="Aerts A."/>
            <person name="Otillar R.P."/>
            <person name="Terry A.Y."/>
            <person name="Boore J.L."/>
            <person name="Grigoriev I.V."/>
            <person name="Lindberg D.R."/>
            <person name="Seaver E.C."/>
            <person name="Weisblat D.A."/>
            <person name="Putnam N.H."/>
            <person name="Rokhsar D.S."/>
        </authorList>
    </citation>
    <scope>NUCLEOTIDE SEQUENCE [LARGE SCALE GENOMIC DNA]</scope>
</reference>
<dbReference type="SMART" id="SM01374">
    <property type="entry name" value="Ribosomal_L14"/>
    <property type="match status" value="1"/>
</dbReference>
<keyword evidence="5" id="KW-0496">Mitochondrion</keyword>
<evidence type="ECO:0000256" key="8">
    <source>
        <dbReference type="ARBA" id="ARBA00042938"/>
    </source>
</evidence>
<dbReference type="GO" id="GO:0006412">
    <property type="term" value="P:translation"/>
    <property type="evidence" value="ECO:0007669"/>
    <property type="project" value="InterPro"/>
</dbReference>
<dbReference type="KEGG" id="lgi:LOTGIDRAFT_205140"/>
<dbReference type="SUPFAM" id="SSF50193">
    <property type="entry name" value="Ribosomal protein L14"/>
    <property type="match status" value="1"/>
</dbReference>
<evidence type="ECO:0000256" key="3">
    <source>
        <dbReference type="ARBA" id="ARBA00022946"/>
    </source>
</evidence>
<evidence type="ECO:0000256" key="6">
    <source>
        <dbReference type="ARBA" id="ARBA00023274"/>
    </source>
</evidence>
<evidence type="ECO:0000256" key="7">
    <source>
        <dbReference type="ARBA" id="ARBA00040118"/>
    </source>
</evidence>
<sequence>MNMNVVRSIQPVVNSISSRLFSTSTCLQEIRKMARMRVVDNSSLGKAARVSGQPARVIHVYTKNGVATLGDKVLVAVKGQKKKAFIVGVKQKQKAKIPRFDTNNIVLIEDNGAPIGNKITVPLPSLLRKKEGDITKVMPLANRFV</sequence>
<evidence type="ECO:0000313" key="10">
    <source>
        <dbReference type="Proteomes" id="UP000030746"/>
    </source>
</evidence>
<proteinExistence type="inferred from homology"/>
<dbReference type="AlphaFoldDB" id="V4B681"/>
<dbReference type="EMBL" id="KB200454">
    <property type="protein sequence ID" value="ESP01607.1"/>
    <property type="molecule type" value="Genomic_DNA"/>
</dbReference>
<comment type="subcellular location">
    <subcellularLocation>
        <location evidence="1">Mitochondrion</location>
    </subcellularLocation>
</comment>
<dbReference type="InterPro" id="IPR036853">
    <property type="entry name" value="Ribosomal_uL14_sf"/>
</dbReference>
<dbReference type="InterPro" id="IPR000218">
    <property type="entry name" value="Ribosomal_uL14"/>
</dbReference>
<comment type="similarity">
    <text evidence="2">Belongs to the universal ribosomal protein uL14 family.</text>
</comment>
<accession>V4B681</accession>
<dbReference type="Proteomes" id="UP000030746">
    <property type="component" value="Unassembled WGS sequence"/>
</dbReference>
<dbReference type="CDD" id="cd00337">
    <property type="entry name" value="Ribosomal_uL14"/>
    <property type="match status" value="1"/>
</dbReference>
<evidence type="ECO:0000313" key="9">
    <source>
        <dbReference type="EMBL" id="ESP01607.1"/>
    </source>
</evidence>
<gene>
    <name evidence="9" type="ORF">LOTGIDRAFT_205140</name>
</gene>
<dbReference type="CTD" id="20245805"/>
<dbReference type="OMA" id="RCIHVYT"/>
<dbReference type="Gene3D" id="2.40.150.20">
    <property type="entry name" value="Ribosomal protein L14"/>
    <property type="match status" value="1"/>
</dbReference>
<evidence type="ECO:0000256" key="1">
    <source>
        <dbReference type="ARBA" id="ARBA00004173"/>
    </source>
</evidence>
<dbReference type="RefSeq" id="XP_009047691.1">
    <property type="nucleotide sequence ID" value="XM_009049443.1"/>
</dbReference>
<dbReference type="STRING" id="225164.V4B681"/>
<dbReference type="PANTHER" id="PTHR21037">
    <property type="entry name" value="39S RIBOSOMAL PROTEIN L14, MITOCHONDRIAL"/>
    <property type="match status" value="1"/>
</dbReference>
<dbReference type="GeneID" id="20245805"/>
<dbReference type="OrthoDB" id="274765at2759"/>
<dbReference type="GO" id="GO:0003735">
    <property type="term" value="F:structural constituent of ribosome"/>
    <property type="evidence" value="ECO:0007669"/>
    <property type="project" value="InterPro"/>
</dbReference>
<dbReference type="FunFam" id="2.40.150.20:FF:000004">
    <property type="entry name" value="39S ribosomal protein L14, mitochondrial"/>
    <property type="match status" value="1"/>
</dbReference>
<evidence type="ECO:0000256" key="5">
    <source>
        <dbReference type="ARBA" id="ARBA00023128"/>
    </source>
</evidence>
<keyword evidence="6" id="KW-0687">Ribonucleoprotein</keyword>
<dbReference type="GO" id="GO:1990904">
    <property type="term" value="C:ribonucleoprotein complex"/>
    <property type="evidence" value="ECO:0007669"/>
    <property type="project" value="UniProtKB-KW"/>
</dbReference>
<keyword evidence="3" id="KW-0809">Transit peptide</keyword>
<dbReference type="HOGENOM" id="CLU_128925_1_0_1"/>